<dbReference type="Proteomes" id="UP001162162">
    <property type="component" value="Unassembled WGS sequence"/>
</dbReference>
<feature type="binding site" evidence="9">
    <location>
        <position position="26"/>
    </location>
    <ligand>
        <name>Zn(2+)</name>
        <dbReference type="ChEBI" id="CHEBI:29105"/>
    </ligand>
</feature>
<dbReference type="SMART" id="SM00868">
    <property type="entry name" value="zf-AD"/>
    <property type="match status" value="2"/>
</dbReference>
<dbReference type="Gene3D" id="3.40.1800.20">
    <property type="match status" value="1"/>
</dbReference>
<keyword evidence="6" id="KW-0238">DNA-binding</keyword>
<feature type="domain" description="C2H2-type" evidence="10">
    <location>
        <begin position="234"/>
        <end position="261"/>
    </location>
</feature>
<feature type="binding site" evidence="9">
    <location>
        <position position="29"/>
    </location>
    <ligand>
        <name>Zn(2+)</name>
        <dbReference type="ChEBI" id="CHEBI:29105"/>
    </ligand>
</feature>
<feature type="binding site" evidence="9">
    <location>
        <position position="71"/>
    </location>
    <ligand>
        <name>Zn(2+)</name>
        <dbReference type="ChEBI" id="CHEBI:29105"/>
    </ligand>
</feature>
<dbReference type="PROSITE" id="PS50157">
    <property type="entry name" value="ZINC_FINGER_C2H2_2"/>
    <property type="match status" value="4"/>
</dbReference>
<dbReference type="InterPro" id="IPR036236">
    <property type="entry name" value="Znf_C2H2_sf"/>
</dbReference>
<sequence length="354" mass="40125">MAFNNKNMQSSDFLNYYLTMNINNICRICLEKGPKLMPIFDPIKPPHFSILIMACAAVQVLEGDGLPPYICQKCISKLNIAFQFKTQCENSDAKLRQCFENYHHLPPTPDLAGFIDLKKDEQNTSTIFVENNDGGTNNHVQKQQQQQQAVEPQMLESNGIQSSLQIREPQLFQTIQIDPNPTAPLPNIDKNTLTELKIELSDLKTSDVDLKVEDIALVNITHLNIKTKKQPKHHQCDTCGKVFRTKPGLVHHIRIHTGERPYNHICAACSKAFATAQQLTKHTIAIHTSERPYGCTYCCKRFASSSNLNTHTKIHTGEKNYRCDQCGKAFSTKGQLYQHMLVHTEREGVPLRVL</sequence>
<dbReference type="PROSITE" id="PS51915">
    <property type="entry name" value="ZAD"/>
    <property type="match status" value="1"/>
</dbReference>
<dbReference type="Pfam" id="PF07776">
    <property type="entry name" value="zf-AD"/>
    <property type="match status" value="1"/>
</dbReference>
<accession>A0AAV8X2B2</accession>
<feature type="domain" description="C2H2-type" evidence="10">
    <location>
        <begin position="293"/>
        <end position="320"/>
    </location>
</feature>
<evidence type="ECO:0000259" key="11">
    <source>
        <dbReference type="PROSITE" id="PS51915"/>
    </source>
</evidence>
<dbReference type="Pfam" id="PF00096">
    <property type="entry name" value="zf-C2H2"/>
    <property type="match status" value="2"/>
</dbReference>
<dbReference type="PANTHER" id="PTHR16515:SF49">
    <property type="entry name" value="GASTRULA ZINC FINGER PROTEIN XLCGF49.1-LIKE-RELATED"/>
    <property type="match status" value="1"/>
</dbReference>
<comment type="caution">
    <text evidence="12">The sequence shown here is derived from an EMBL/GenBank/DDBJ whole genome shotgun (WGS) entry which is preliminary data.</text>
</comment>
<proteinExistence type="predicted"/>
<evidence type="ECO:0000256" key="7">
    <source>
        <dbReference type="ARBA" id="ARBA00023242"/>
    </source>
</evidence>
<dbReference type="InterPro" id="IPR013087">
    <property type="entry name" value="Znf_C2H2_type"/>
</dbReference>
<dbReference type="GO" id="GO:0005634">
    <property type="term" value="C:nucleus"/>
    <property type="evidence" value="ECO:0007669"/>
    <property type="project" value="UniProtKB-SubCell"/>
</dbReference>
<dbReference type="AlphaFoldDB" id="A0AAV8X2B2"/>
<feature type="domain" description="ZAD" evidence="11">
    <location>
        <begin position="24"/>
        <end position="98"/>
    </location>
</feature>
<evidence type="ECO:0000256" key="4">
    <source>
        <dbReference type="ARBA" id="ARBA00022771"/>
    </source>
</evidence>
<dbReference type="GO" id="GO:0010468">
    <property type="term" value="P:regulation of gene expression"/>
    <property type="evidence" value="ECO:0007669"/>
    <property type="project" value="TreeGrafter"/>
</dbReference>
<keyword evidence="2 9" id="KW-0479">Metal-binding</keyword>
<feature type="domain" description="C2H2-type" evidence="10">
    <location>
        <begin position="264"/>
        <end position="292"/>
    </location>
</feature>
<evidence type="ECO:0000313" key="12">
    <source>
        <dbReference type="EMBL" id="KAJ8932685.1"/>
    </source>
</evidence>
<keyword evidence="3" id="KW-0677">Repeat</keyword>
<feature type="domain" description="C2H2-type" evidence="10">
    <location>
        <begin position="321"/>
        <end position="348"/>
    </location>
</feature>
<protein>
    <submittedName>
        <fullName evidence="12">Uncharacterized protein</fullName>
    </submittedName>
</protein>
<keyword evidence="13" id="KW-1185">Reference proteome</keyword>
<evidence type="ECO:0000259" key="10">
    <source>
        <dbReference type="PROSITE" id="PS50157"/>
    </source>
</evidence>
<dbReference type="PROSITE" id="PS00028">
    <property type="entry name" value="ZINC_FINGER_C2H2_1"/>
    <property type="match status" value="4"/>
</dbReference>
<dbReference type="Pfam" id="PF13912">
    <property type="entry name" value="zf-C2H2_6"/>
    <property type="match status" value="2"/>
</dbReference>
<name>A0AAV8X2B2_9CUCU</name>
<dbReference type="SUPFAM" id="SSF57716">
    <property type="entry name" value="Glucocorticoid receptor-like (DNA-binding domain)"/>
    <property type="match status" value="1"/>
</dbReference>
<dbReference type="GO" id="GO:0008270">
    <property type="term" value="F:zinc ion binding"/>
    <property type="evidence" value="ECO:0007669"/>
    <property type="project" value="UniProtKB-UniRule"/>
</dbReference>
<feature type="binding site" evidence="9">
    <location>
        <position position="74"/>
    </location>
    <ligand>
        <name>Zn(2+)</name>
        <dbReference type="ChEBI" id="CHEBI:29105"/>
    </ligand>
</feature>
<dbReference type="GO" id="GO:0003677">
    <property type="term" value="F:DNA binding"/>
    <property type="evidence" value="ECO:0007669"/>
    <property type="project" value="UniProtKB-KW"/>
</dbReference>
<evidence type="ECO:0000256" key="8">
    <source>
        <dbReference type="PROSITE-ProRule" id="PRU00042"/>
    </source>
</evidence>
<dbReference type="InterPro" id="IPR050331">
    <property type="entry name" value="Zinc_finger"/>
</dbReference>
<keyword evidence="4 8" id="KW-0863">Zinc-finger</keyword>
<keyword evidence="5 9" id="KW-0862">Zinc</keyword>
<reference evidence="12" key="1">
    <citation type="journal article" date="2023" name="Insect Mol. Biol.">
        <title>Genome sequencing provides insights into the evolution of gene families encoding plant cell wall-degrading enzymes in longhorned beetles.</title>
        <authorList>
            <person name="Shin N.R."/>
            <person name="Okamura Y."/>
            <person name="Kirsch R."/>
            <person name="Pauchet Y."/>
        </authorList>
    </citation>
    <scope>NUCLEOTIDE SEQUENCE</scope>
    <source>
        <strain evidence="12">AMC_N1</strain>
    </source>
</reference>
<evidence type="ECO:0000256" key="9">
    <source>
        <dbReference type="PROSITE-ProRule" id="PRU01263"/>
    </source>
</evidence>
<evidence type="ECO:0000256" key="5">
    <source>
        <dbReference type="ARBA" id="ARBA00022833"/>
    </source>
</evidence>
<evidence type="ECO:0000313" key="13">
    <source>
        <dbReference type="Proteomes" id="UP001162162"/>
    </source>
</evidence>
<dbReference type="SMART" id="SM00355">
    <property type="entry name" value="ZnF_C2H2"/>
    <property type="match status" value="4"/>
</dbReference>
<dbReference type="PANTHER" id="PTHR16515">
    <property type="entry name" value="PR DOMAIN ZINC FINGER PROTEIN"/>
    <property type="match status" value="1"/>
</dbReference>
<dbReference type="Gene3D" id="3.30.160.60">
    <property type="entry name" value="Classic Zinc Finger"/>
    <property type="match status" value="4"/>
</dbReference>
<evidence type="ECO:0000256" key="6">
    <source>
        <dbReference type="ARBA" id="ARBA00023125"/>
    </source>
</evidence>
<organism evidence="12 13">
    <name type="scientific">Aromia moschata</name>
    <dbReference type="NCBI Taxonomy" id="1265417"/>
    <lineage>
        <taxon>Eukaryota</taxon>
        <taxon>Metazoa</taxon>
        <taxon>Ecdysozoa</taxon>
        <taxon>Arthropoda</taxon>
        <taxon>Hexapoda</taxon>
        <taxon>Insecta</taxon>
        <taxon>Pterygota</taxon>
        <taxon>Neoptera</taxon>
        <taxon>Endopterygota</taxon>
        <taxon>Coleoptera</taxon>
        <taxon>Polyphaga</taxon>
        <taxon>Cucujiformia</taxon>
        <taxon>Chrysomeloidea</taxon>
        <taxon>Cerambycidae</taxon>
        <taxon>Cerambycinae</taxon>
        <taxon>Callichromatini</taxon>
        <taxon>Aromia</taxon>
    </lineage>
</organism>
<comment type="subcellular location">
    <subcellularLocation>
        <location evidence="1">Nucleus</location>
    </subcellularLocation>
</comment>
<evidence type="ECO:0000256" key="2">
    <source>
        <dbReference type="ARBA" id="ARBA00022723"/>
    </source>
</evidence>
<dbReference type="EMBL" id="JAPWTK010001391">
    <property type="protein sequence ID" value="KAJ8932685.1"/>
    <property type="molecule type" value="Genomic_DNA"/>
</dbReference>
<dbReference type="SUPFAM" id="SSF57667">
    <property type="entry name" value="beta-beta-alpha zinc fingers"/>
    <property type="match status" value="2"/>
</dbReference>
<dbReference type="FunFam" id="3.30.160.60:FF:003133">
    <property type="entry name" value="zinc finger protein 271"/>
    <property type="match status" value="1"/>
</dbReference>
<evidence type="ECO:0000256" key="3">
    <source>
        <dbReference type="ARBA" id="ARBA00022737"/>
    </source>
</evidence>
<dbReference type="FunFam" id="3.40.1800.20:FF:000001">
    <property type="entry name" value="zinc finger protein 836"/>
    <property type="match status" value="1"/>
</dbReference>
<dbReference type="FunFam" id="3.30.160.60:FF:000045">
    <property type="entry name" value="ZFP69 zinc finger protein B"/>
    <property type="match status" value="1"/>
</dbReference>
<keyword evidence="7" id="KW-0539">Nucleus</keyword>
<gene>
    <name evidence="12" type="ORF">NQ318_020334</name>
</gene>
<dbReference type="FunFam" id="3.30.160.60:FF:000557">
    <property type="entry name" value="zinc finger and SCAN domain-containing protein 29"/>
    <property type="match status" value="1"/>
</dbReference>
<evidence type="ECO:0000256" key="1">
    <source>
        <dbReference type="ARBA" id="ARBA00004123"/>
    </source>
</evidence>
<dbReference type="InterPro" id="IPR012934">
    <property type="entry name" value="Znf_AD"/>
</dbReference>